<comment type="caution">
    <text evidence="2">The sequence shown here is derived from an EMBL/GenBank/DDBJ whole genome shotgun (WGS) entry which is preliminary data.</text>
</comment>
<reference evidence="2" key="1">
    <citation type="journal article" date="2021" name="Sci. Adv.">
        <title>The American lobster genome reveals insights on longevity, neural, and immune adaptations.</title>
        <authorList>
            <person name="Polinski J.M."/>
            <person name="Zimin A.V."/>
            <person name="Clark K.F."/>
            <person name="Kohn A.B."/>
            <person name="Sadowski N."/>
            <person name="Timp W."/>
            <person name="Ptitsyn A."/>
            <person name="Khanna P."/>
            <person name="Romanova D.Y."/>
            <person name="Williams P."/>
            <person name="Greenwood S.J."/>
            <person name="Moroz L.L."/>
            <person name="Walt D.R."/>
            <person name="Bodnar A.G."/>
        </authorList>
    </citation>
    <scope>NUCLEOTIDE SEQUENCE</scope>
    <source>
        <strain evidence="2">GMGI-L3</strain>
    </source>
</reference>
<dbReference type="EMBL" id="JAHLQT010017293">
    <property type="protein sequence ID" value="KAG7169327.1"/>
    <property type="molecule type" value="Genomic_DNA"/>
</dbReference>
<protein>
    <submittedName>
        <fullName evidence="2">Uncharacterized protein</fullName>
    </submittedName>
</protein>
<sequence length="93" mass="10291">MIVNTSSKHLPAQHFPDEQHLTPDDGSNIKELVLELFKAWCGGKGSEIQGELRLPVKAANTTNAREKSLNFITCELTQELLPGPVLRVTSHSR</sequence>
<name>A0A8J5MZX3_HOMAM</name>
<feature type="region of interest" description="Disordered" evidence="1">
    <location>
        <begin position="1"/>
        <end position="24"/>
    </location>
</feature>
<organism evidence="2 3">
    <name type="scientific">Homarus americanus</name>
    <name type="common">American lobster</name>
    <dbReference type="NCBI Taxonomy" id="6706"/>
    <lineage>
        <taxon>Eukaryota</taxon>
        <taxon>Metazoa</taxon>
        <taxon>Ecdysozoa</taxon>
        <taxon>Arthropoda</taxon>
        <taxon>Crustacea</taxon>
        <taxon>Multicrustacea</taxon>
        <taxon>Malacostraca</taxon>
        <taxon>Eumalacostraca</taxon>
        <taxon>Eucarida</taxon>
        <taxon>Decapoda</taxon>
        <taxon>Pleocyemata</taxon>
        <taxon>Astacidea</taxon>
        <taxon>Nephropoidea</taxon>
        <taxon>Nephropidae</taxon>
        <taxon>Homarus</taxon>
    </lineage>
</organism>
<dbReference type="Proteomes" id="UP000747542">
    <property type="component" value="Unassembled WGS sequence"/>
</dbReference>
<keyword evidence="3" id="KW-1185">Reference proteome</keyword>
<evidence type="ECO:0000313" key="2">
    <source>
        <dbReference type="EMBL" id="KAG7169327.1"/>
    </source>
</evidence>
<proteinExistence type="predicted"/>
<gene>
    <name evidence="2" type="ORF">Hamer_G024087</name>
</gene>
<evidence type="ECO:0000256" key="1">
    <source>
        <dbReference type="SAM" id="MobiDB-lite"/>
    </source>
</evidence>
<evidence type="ECO:0000313" key="3">
    <source>
        <dbReference type="Proteomes" id="UP000747542"/>
    </source>
</evidence>
<dbReference type="AlphaFoldDB" id="A0A8J5MZX3"/>
<accession>A0A8J5MZX3</accession>